<organism evidence="2 3">
    <name type="scientific">Pleurodeles waltl</name>
    <name type="common">Iberian ribbed newt</name>
    <dbReference type="NCBI Taxonomy" id="8319"/>
    <lineage>
        <taxon>Eukaryota</taxon>
        <taxon>Metazoa</taxon>
        <taxon>Chordata</taxon>
        <taxon>Craniata</taxon>
        <taxon>Vertebrata</taxon>
        <taxon>Euteleostomi</taxon>
        <taxon>Amphibia</taxon>
        <taxon>Batrachia</taxon>
        <taxon>Caudata</taxon>
        <taxon>Salamandroidea</taxon>
        <taxon>Salamandridae</taxon>
        <taxon>Pleurodelinae</taxon>
        <taxon>Pleurodeles</taxon>
    </lineage>
</organism>
<evidence type="ECO:0000256" key="1">
    <source>
        <dbReference type="SAM" id="MobiDB-lite"/>
    </source>
</evidence>
<dbReference type="Proteomes" id="UP001066276">
    <property type="component" value="Chromosome 5"/>
</dbReference>
<dbReference type="AlphaFoldDB" id="A0AAV7RYC9"/>
<reference evidence="2" key="1">
    <citation type="journal article" date="2022" name="bioRxiv">
        <title>Sequencing and chromosome-scale assembly of the giantPleurodeles waltlgenome.</title>
        <authorList>
            <person name="Brown T."/>
            <person name="Elewa A."/>
            <person name="Iarovenko S."/>
            <person name="Subramanian E."/>
            <person name="Araus A.J."/>
            <person name="Petzold A."/>
            <person name="Susuki M."/>
            <person name="Suzuki K.-i.T."/>
            <person name="Hayashi T."/>
            <person name="Toyoda A."/>
            <person name="Oliveira C."/>
            <person name="Osipova E."/>
            <person name="Leigh N.D."/>
            <person name="Simon A."/>
            <person name="Yun M.H."/>
        </authorList>
    </citation>
    <scope>NUCLEOTIDE SEQUENCE</scope>
    <source>
        <strain evidence="2">20211129_DDA</strain>
        <tissue evidence="2">Liver</tissue>
    </source>
</reference>
<name>A0AAV7RYC9_PLEWA</name>
<feature type="region of interest" description="Disordered" evidence="1">
    <location>
        <begin position="1"/>
        <end position="58"/>
    </location>
</feature>
<accession>A0AAV7RYC9</accession>
<gene>
    <name evidence="2" type="ORF">NDU88_010490</name>
</gene>
<evidence type="ECO:0000313" key="2">
    <source>
        <dbReference type="EMBL" id="KAJ1157791.1"/>
    </source>
</evidence>
<dbReference type="EMBL" id="JANPWB010000009">
    <property type="protein sequence ID" value="KAJ1157791.1"/>
    <property type="molecule type" value="Genomic_DNA"/>
</dbReference>
<evidence type="ECO:0000313" key="3">
    <source>
        <dbReference type="Proteomes" id="UP001066276"/>
    </source>
</evidence>
<sequence>MQCGRSRPGPGPKRARERSRWVEGASECPDRGARGHGPCTDSESHPERRKNDQVTEGRLRTQLPMCALVPLGQTETRVQLDAAVSSRHSCPSLDHLVTTLDTHS</sequence>
<protein>
    <submittedName>
        <fullName evidence="2">Uncharacterized protein</fullName>
    </submittedName>
</protein>
<keyword evidence="3" id="KW-1185">Reference proteome</keyword>
<proteinExistence type="predicted"/>
<comment type="caution">
    <text evidence="2">The sequence shown here is derived from an EMBL/GenBank/DDBJ whole genome shotgun (WGS) entry which is preliminary data.</text>
</comment>
<feature type="compositionally biased region" description="Basic and acidic residues" evidence="1">
    <location>
        <begin position="42"/>
        <end position="58"/>
    </location>
</feature>